<sequence length="130" mass="15366">MLVTVWRAMMTVAITIQEYFKFIDCLNSQNKSILTQIPAFNTQMNKLIQLYKIFQIIQVKIMVACKFQIEQELSYSYNFLNNDYELAAHRIQVIDQSQTFTLLIFYFTKQLKCKLQVTAGTKYRIQEVLA</sequence>
<comment type="caution">
    <text evidence="1">The sequence shown here is derived from an EMBL/GenBank/DDBJ whole genome shotgun (WGS) entry which is preliminary data.</text>
</comment>
<proteinExistence type="predicted"/>
<protein>
    <submittedName>
        <fullName evidence="1">Hypothetical_protein</fullName>
    </submittedName>
</protein>
<gene>
    <name evidence="1" type="ORF">HINF_LOCUS15400</name>
</gene>
<evidence type="ECO:0000313" key="1">
    <source>
        <dbReference type="EMBL" id="CAL5997755.1"/>
    </source>
</evidence>
<organism evidence="1 2">
    <name type="scientific">Hexamita inflata</name>
    <dbReference type="NCBI Taxonomy" id="28002"/>
    <lineage>
        <taxon>Eukaryota</taxon>
        <taxon>Metamonada</taxon>
        <taxon>Diplomonadida</taxon>
        <taxon>Hexamitidae</taxon>
        <taxon>Hexamitinae</taxon>
        <taxon>Hexamita</taxon>
    </lineage>
</organism>
<keyword evidence="2" id="KW-1185">Reference proteome</keyword>
<evidence type="ECO:0000313" key="2">
    <source>
        <dbReference type="Proteomes" id="UP001642409"/>
    </source>
</evidence>
<reference evidence="1 2" key="1">
    <citation type="submission" date="2024-07" db="EMBL/GenBank/DDBJ databases">
        <authorList>
            <person name="Akdeniz Z."/>
        </authorList>
    </citation>
    <scope>NUCLEOTIDE SEQUENCE [LARGE SCALE GENOMIC DNA]</scope>
</reference>
<dbReference type="Proteomes" id="UP001642409">
    <property type="component" value="Unassembled WGS sequence"/>
</dbReference>
<name>A0ABP1HR86_9EUKA</name>
<dbReference type="EMBL" id="CAXDID020000037">
    <property type="protein sequence ID" value="CAL5997755.1"/>
    <property type="molecule type" value="Genomic_DNA"/>
</dbReference>
<accession>A0ABP1HR86</accession>